<feature type="transmembrane region" description="Helical" evidence="12">
    <location>
        <begin position="895"/>
        <end position="916"/>
    </location>
</feature>
<feature type="transmembrane region" description="Helical" evidence="12">
    <location>
        <begin position="450"/>
        <end position="473"/>
    </location>
</feature>
<feature type="transmembrane region" description="Helical" evidence="12">
    <location>
        <begin position="977"/>
        <end position="997"/>
    </location>
</feature>
<feature type="transmembrane region" description="Helical" evidence="12">
    <location>
        <begin position="867"/>
        <end position="888"/>
    </location>
</feature>
<dbReference type="Pfam" id="PF01663">
    <property type="entry name" value="Phosphodiest"/>
    <property type="match status" value="1"/>
</dbReference>
<accession>A0A8H5FSS3</accession>
<dbReference type="PANTHER" id="PTHR23071:SF1">
    <property type="entry name" value="GPI ETHANOLAMINE PHOSPHATE TRANSFERASE 3"/>
    <property type="match status" value="1"/>
</dbReference>
<dbReference type="Proteomes" id="UP000559027">
    <property type="component" value="Unassembled WGS sequence"/>
</dbReference>
<dbReference type="Pfam" id="PF19316">
    <property type="entry name" value="PIGO_PIGG"/>
    <property type="match status" value="1"/>
</dbReference>
<feature type="transmembrane region" description="Helical" evidence="12">
    <location>
        <begin position="729"/>
        <end position="749"/>
    </location>
</feature>
<feature type="transmembrane region" description="Helical" evidence="12">
    <location>
        <begin position="798"/>
        <end position="815"/>
    </location>
</feature>
<feature type="transmembrane region" description="Helical" evidence="12">
    <location>
        <begin position="827"/>
        <end position="847"/>
    </location>
</feature>
<feature type="region of interest" description="Disordered" evidence="11">
    <location>
        <begin position="614"/>
        <end position="633"/>
    </location>
</feature>
<evidence type="ECO:0000256" key="4">
    <source>
        <dbReference type="ARBA" id="ARBA00022502"/>
    </source>
</evidence>
<feature type="transmembrane region" description="Helical" evidence="12">
    <location>
        <begin position="652"/>
        <end position="671"/>
    </location>
</feature>
<evidence type="ECO:0000313" key="14">
    <source>
        <dbReference type="EMBL" id="KAF5347759.1"/>
    </source>
</evidence>
<comment type="similarity">
    <text evidence="3">Belongs to the PIGG/PIGN/PIGO family. PIGO subfamily.</text>
</comment>
<keyword evidence="9 12" id="KW-0472">Membrane</keyword>
<keyword evidence="5" id="KW-0808">Transferase</keyword>
<gene>
    <name evidence="14" type="ORF">D9756_010339</name>
</gene>
<feature type="compositionally biased region" description="Polar residues" evidence="11">
    <location>
        <begin position="620"/>
        <end position="631"/>
    </location>
</feature>
<dbReference type="GO" id="GO:0006506">
    <property type="term" value="P:GPI anchor biosynthetic process"/>
    <property type="evidence" value="ECO:0007669"/>
    <property type="project" value="UniProtKB-UniPathway"/>
</dbReference>
<feature type="region of interest" description="Disordered" evidence="11">
    <location>
        <begin position="939"/>
        <end position="965"/>
    </location>
</feature>
<feature type="compositionally biased region" description="Polar residues" evidence="11">
    <location>
        <begin position="939"/>
        <end position="954"/>
    </location>
</feature>
<keyword evidence="15" id="KW-1185">Reference proteome</keyword>
<comment type="caution">
    <text evidence="14">The sequence shown here is derived from an EMBL/GenBank/DDBJ whole genome shotgun (WGS) entry which is preliminary data.</text>
</comment>
<dbReference type="SUPFAM" id="SSF53649">
    <property type="entry name" value="Alkaline phosphatase-like"/>
    <property type="match status" value="1"/>
</dbReference>
<comment type="subcellular location">
    <subcellularLocation>
        <location evidence="1">Endoplasmic reticulum membrane</location>
        <topology evidence="1">Multi-pass membrane protein</topology>
    </subcellularLocation>
</comment>
<dbReference type="Gene3D" id="3.40.720.10">
    <property type="entry name" value="Alkaline Phosphatase, subunit A"/>
    <property type="match status" value="1"/>
</dbReference>
<sequence length="1185" mass="128073">MRAGLVTYLVVVHVAAILLFSRGFLLSRLALSDVSKPDPNAQEWPQQTHKRAVVLIIDSLRFDFITPSPPEPQNAYHHNVLTLPAELTKTRPEHSFMFNAYADPPTTTLQRIKALTTGSLPTFVDMGSNFGGSAILEDSIVKQLQLVNATIAFMGDDTWLSVYPTSFNPNLTFPYDSFNVEDLHTVDTGVLTHLFPLLLNSHPGLPLNTTSTGAKQFDFLIGHFLGVDHVGHRVGPSHPSMRAKLTQMDTALRRVVDLLDDNTLLVVLGDHGMDRAGDHGGDGILETSSALWIYSKGLPLMDRTLPKVFSGLLGYKTFPGGSKPWRSVQQIDLLPTLSLLLGLPIPYNNLGSIIPELFWRSSPTRKSELEIALTANSQQIHQYLNTYRSSSSGSELNSAWTSLESAWDAISVAPQLSPTNPIEAKLVAMSSFNRSALAACRAIWAQFNPILMAAGLALMLAGILTTFVVYNVLRSRNPNAAEELLHDVVPKVLKTTMMADTAVAGASKVLGFALPIIFPNGLPMTTLETGLFIGPMVGCVVLSVSALVYGDSGLSQRRGSRFGVPAALGLLILVLHTASFFSNSFTFWEDRIVLWLCATSMVPFILWGAAAPGLSSSSSTNAKTPASTTSGQKKKITSLQERLGLTTLRGKILGFTLLFLVCIRLMSLVTVCREEQGAYCHVTFYATPPPASAPATPLDLGINTTASGETVVVPEPMAIVHTSTTPPNWSLILALPTAFILPAVITRILKITKSDNGIAPIIVWGVVTPALVCSWAFWTLEWVESGGLYGADGPFLKTIEVVVGALGGVVGLRTLRSWIARGAVSWVMLGTAGWWLLPLCLDIRVTAPSPTLALSTSASSATAPRKTQVTILGYANAYGASYLMFYLLMFSSVYLCTPLPGQVVLGLASIALMAYLEALDGVRDAKEIERVVGRALNPSQISTDTRSGTVTATKKPQADSDATSKDVNQLEAEMEPITFLTTIPLILLSFITFYATGHQSTVSSMQWKTGFVLTESVRYPWSVLSVVLNTAGPFLLLGIAGAALNSGWKRSPMPSPPLPFNASRVKDGDESSAEPGSKPEEQEVAFGQDVEHSSLLTILLIQLYFLTLLFGTSMSAAVLRRHLMVWKVFAPRYMAAVVEMGVVDLGVLLSVCFVVGRVVDKVGWVLGRVGIRRSLSESSEREKRE</sequence>
<evidence type="ECO:0000256" key="5">
    <source>
        <dbReference type="ARBA" id="ARBA00022679"/>
    </source>
</evidence>
<evidence type="ECO:0000256" key="6">
    <source>
        <dbReference type="ARBA" id="ARBA00022692"/>
    </source>
</evidence>
<feature type="transmembrane region" description="Helical" evidence="12">
    <location>
        <begin position="1140"/>
        <end position="1159"/>
    </location>
</feature>
<dbReference type="InterPro" id="IPR039524">
    <property type="entry name" value="PIGO/GPI13"/>
</dbReference>
<keyword evidence="8 12" id="KW-1133">Transmembrane helix</keyword>
<dbReference type="PANTHER" id="PTHR23071">
    <property type="entry name" value="PHOSPHATIDYLINOSITOL GLYCAN"/>
    <property type="match status" value="1"/>
</dbReference>
<feature type="transmembrane region" description="Helical" evidence="12">
    <location>
        <begin position="761"/>
        <end position="778"/>
    </location>
</feature>
<name>A0A8H5FSS3_9AGAR</name>
<keyword evidence="10" id="KW-0325">Glycoprotein</keyword>
<evidence type="ECO:0000256" key="9">
    <source>
        <dbReference type="ARBA" id="ARBA00023136"/>
    </source>
</evidence>
<feature type="transmembrane region" description="Helical" evidence="12">
    <location>
        <begin position="1018"/>
        <end position="1044"/>
    </location>
</feature>
<dbReference type="OrthoDB" id="272139at2759"/>
<feature type="transmembrane region" description="Helical" evidence="12">
    <location>
        <begin position="562"/>
        <end position="581"/>
    </location>
</feature>
<reference evidence="14 15" key="1">
    <citation type="journal article" date="2020" name="ISME J.">
        <title>Uncovering the hidden diversity of litter-decomposition mechanisms in mushroom-forming fungi.</title>
        <authorList>
            <person name="Floudas D."/>
            <person name="Bentzer J."/>
            <person name="Ahren D."/>
            <person name="Johansson T."/>
            <person name="Persson P."/>
            <person name="Tunlid A."/>
        </authorList>
    </citation>
    <scope>NUCLEOTIDE SEQUENCE [LARGE SCALE GENOMIC DNA]</scope>
    <source>
        <strain evidence="14 15">CBS 146.42</strain>
    </source>
</reference>
<evidence type="ECO:0000256" key="12">
    <source>
        <dbReference type="SAM" id="Phobius"/>
    </source>
</evidence>
<dbReference type="GO" id="GO:0051377">
    <property type="term" value="F:mannose-ethanolamine phosphotransferase activity"/>
    <property type="evidence" value="ECO:0007669"/>
    <property type="project" value="InterPro"/>
</dbReference>
<evidence type="ECO:0000256" key="2">
    <source>
        <dbReference type="ARBA" id="ARBA00004687"/>
    </source>
</evidence>
<feature type="transmembrane region" description="Helical" evidence="12">
    <location>
        <begin position="501"/>
        <end position="518"/>
    </location>
</feature>
<keyword evidence="7" id="KW-0256">Endoplasmic reticulum</keyword>
<evidence type="ECO:0000256" key="10">
    <source>
        <dbReference type="ARBA" id="ARBA00023180"/>
    </source>
</evidence>
<protein>
    <recommendedName>
        <fullName evidence="13">GPI ethanolamine phosphate transferase 2 C-terminal domain-containing protein</fullName>
    </recommendedName>
</protein>
<feature type="transmembrane region" description="Helical" evidence="12">
    <location>
        <begin position="593"/>
        <end position="614"/>
    </location>
</feature>
<dbReference type="InterPro" id="IPR002591">
    <property type="entry name" value="Phosphodiest/P_Trfase"/>
</dbReference>
<dbReference type="InterPro" id="IPR037675">
    <property type="entry name" value="PIG-O_N"/>
</dbReference>
<evidence type="ECO:0000259" key="13">
    <source>
        <dbReference type="Pfam" id="PF19316"/>
    </source>
</evidence>
<dbReference type="EMBL" id="JAACJO010000023">
    <property type="protein sequence ID" value="KAF5347759.1"/>
    <property type="molecule type" value="Genomic_DNA"/>
</dbReference>
<evidence type="ECO:0000256" key="8">
    <source>
        <dbReference type="ARBA" id="ARBA00022989"/>
    </source>
</evidence>
<feature type="transmembrane region" description="Helical" evidence="12">
    <location>
        <begin position="530"/>
        <end position="550"/>
    </location>
</feature>
<dbReference type="CDD" id="cd16023">
    <property type="entry name" value="GPI_EPT_3"/>
    <property type="match status" value="1"/>
</dbReference>
<keyword evidence="6 12" id="KW-0812">Transmembrane</keyword>
<keyword evidence="4" id="KW-0337">GPI-anchor biosynthesis</keyword>
<feature type="region of interest" description="Disordered" evidence="11">
    <location>
        <begin position="1059"/>
        <end position="1083"/>
    </location>
</feature>
<dbReference type="AlphaFoldDB" id="A0A8H5FSS3"/>
<evidence type="ECO:0000256" key="7">
    <source>
        <dbReference type="ARBA" id="ARBA00022824"/>
    </source>
</evidence>
<evidence type="ECO:0000313" key="15">
    <source>
        <dbReference type="Proteomes" id="UP000559027"/>
    </source>
</evidence>
<evidence type="ECO:0000256" key="11">
    <source>
        <dbReference type="SAM" id="MobiDB-lite"/>
    </source>
</evidence>
<evidence type="ECO:0000256" key="3">
    <source>
        <dbReference type="ARBA" id="ARBA00008695"/>
    </source>
</evidence>
<dbReference type="GO" id="GO:0005789">
    <property type="term" value="C:endoplasmic reticulum membrane"/>
    <property type="evidence" value="ECO:0007669"/>
    <property type="project" value="UniProtKB-SubCell"/>
</dbReference>
<dbReference type="UniPathway" id="UPA00196"/>
<dbReference type="InterPro" id="IPR045687">
    <property type="entry name" value="PIGG/GPI7_C"/>
</dbReference>
<organism evidence="14 15">
    <name type="scientific">Leucocoprinus leucothites</name>
    <dbReference type="NCBI Taxonomy" id="201217"/>
    <lineage>
        <taxon>Eukaryota</taxon>
        <taxon>Fungi</taxon>
        <taxon>Dikarya</taxon>
        <taxon>Basidiomycota</taxon>
        <taxon>Agaricomycotina</taxon>
        <taxon>Agaricomycetes</taxon>
        <taxon>Agaricomycetidae</taxon>
        <taxon>Agaricales</taxon>
        <taxon>Agaricineae</taxon>
        <taxon>Agaricaceae</taxon>
        <taxon>Leucocoprinus</taxon>
    </lineage>
</organism>
<evidence type="ECO:0000256" key="1">
    <source>
        <dbReference type="ARBA" id="ARBA00004477"/>
    </source>
</evidence>
<dbReference type="InterPro" id="IPR017850">
    <property type="entry name" value="Alkaline_phosphatase_core_sf"/>
</dbReference>
<feature type="transmembrane region" description="Helical" evidence="12">
    <location>
        <begin position="1095"/>
        <end position="1119"/>
    </location>
</feature>
<comment type="pathway">
    <text evidence="2">Glycolipid biosynthesis; glycosylphosphatidylinositol-anchor biosynthesis.</text>
</comment>
<feature type="domain" description="GPI ethanolamine phosphate transferase 2 C-terminal" evidence="13">
    <location>
        <begin position="975"/>
        <end position="1141"/>
    </location>
</feature>
<proteinExistence type="inferred from homology"/>